<sequence>MKRNSDEKTDEEKISSFASAHVSSDQWSLEDRHSLDSNTPLFQEDSLMGELSFKSENRGEFWHNNPSHLSLDLSGIDSCELSDSGSQMPDSLPSTPSPIESTKSFSVQSDKESSITNDVGFSDDFSLLENQERCEEELIELLTNILNCVMCKGLEKSDDDTWIERGQVFSALTKPGISSELLRPSDKIKLM</sequence>
<feature type="region of interest" description="Disordered" evidence="1">
    <location>
        <begin position="1"/>
        <end position="41"/>
    </location>
</feature>
<evidence type="ECO:0000256" key="1">
    <source>
        <dbReference type="SAM" id="MobiDB-lite"/>
    </source>
</evidence>
<keyword evidence="3" id="KW-1185">Reference proteome</keyword>
<name>A0AB34GJ77_ESCRO</name>
<evidence type="ECO:0000313" key="2">
    <source>
        <dbReference type="EMBL" id="KAJ8778866.1"/>
    </source>
</evidence>
<evidence type="ECO:0008006" key="4">
    <source>
        <dbReference type="Google" id="ProtNLM"/>
    </source>
</evidence>
<dbReference type="Proteomes" id="UP001159641">
    <property type="component" value="Unassembled WGS sequence"/>
</dbReference>
<feature type="compositionally biased region" description="Polar residues" evidence="1">
    <location>
        <begin position="81"/>
        <end position="109"/>
    </location>
</feature>
<organism evidence="2 3">
    <name type="scientific">Eschrichtius robustus</name>
    <name type="common">California gray whale</name>
    <name type="synonym">Eschrichtius gibbosus</name>
    <dbReference type="NCBI Taxonomy" id="9764"/>
    <lineage>
        <taxon>Eukaryota</taxon>
        <taxon>Metazoa</taxon>
        <taxon>Chordata</taxon>
        <taxon>Craniata</taxon>
        <taxon>Vertebrata</taxon>
        <taxon>Euteleostomi</taxon>
        <taxon>Mammalia</taxon>
        <taxon>Eutheria</taxon>
        <taxon>Laurasiatheria</taxon>
        <taxon>Artiodactyla</taxon>
        <taxon>Whippomorpha</taxon>
        <taxon>Cetacea</taxon>
        <taxon>Mysticeti</taxon>
        <taxon>Eschrichtiidae</taxon>
        <taxon>Eschrichtius</taxon>
    </lineage>
</organism>
<feature type="compositionally biased region" description="Polar residues" evidence="1">
    <location>
        <begin position="16"/>
        <end position="27"/>
    </location>
</feature>
<gene>
    <name evidence="2" type="ORF">J1605_013100</name>
</gene>
<accession>A0AB34GJ77</accession>
<reference evidence="2 3" key="1">
    <citation type="submission" date="2022-11" db="EMBL/GenBank/DDBJ databases">
        <title>Whole genome sequence of Eschrichtius robustus ER-17-0199.</title>
        <authorList>
            <person name="Bruniche-Olsen A."/>
            <person name="Black A.N."/>
            <person name="Fields C.J."/>
            <person name="Walden K."/>
            <person name="Dewoody J.A."/>
        </authorList>
    </citation>
    <scope>NUCLEOTIDE SEQUENCE [LARGE SCALE GENOMIC DNA]</scope>
    <source>
        <strain evidence="2">ER-17-0199</strain>
        <tissue evidence="2">Blubber</tissue>
    </source>
</reference>
<dbReference type="AlphaFoldDB" id="A0AB34GJ77"/>
<comment type="caution">
    <text evidence="2">The sequence shown here is derived from an EMBL/GenBank/DDBJ whole genome shotgun (WGS) entry which is preliminary data.</text>
</comment>
<evidence type="ECO:0000313" key="3">
    <source>
        <dbReference type="Proteomes" id="UP001159641"/>
    </source>
</evidence>
<feature type="region of interest" description="Disordered" evidence="1">
    <location>
        <begin position="80"/>
        <end position="109"/>
    </location>
</feature>
<feature type="compositionally biased region" description="Basic and acidic residues" evidence="1">
    <location>
        <begin position="1"/>
        <end position="14"/>
    </location>
</feature>
<protein>
    <recommendedName>
        <fullName evidence="4">Neurobeachin-like protein 1</fullName>
    </recommendedName>
</protein>
<dbReference type="EMBL" id="JAIQCJ010002233">
    <property type="protein sequence ID" value="KAJ8778866.1"/>
    <property type="molecule type" value="Genomic_DNA"/>
</dbReference>
<proteinExistence type="predicted"/>